<accession>A0A917WAU8</accession>
<sequence>MGLEDRLDDAAQHDRIEDQEDGRGGKIEYGELHEASGGYWRVYARGRDVDRSGMQAPVSGAFAPHPRAKGARAD</sequence>
<dbReference type="EMBL" id="BMLF01000001">
    <property type="protein sequence ID" value="GGL85415.1"/>
    <property type="molecule type" value="Genomic_DNA"/>
</dbReference>
<evidence type="ECO:0000256" key="1">
    <source>
        <dbReference type="SAM" id="MobiDB-lite"/>
    </source>
</evidence>
<organism evidence="2 3">
    <name type="scientific">Pseudooceanicola nanhaiensis</name>
    <dbReference type="NCBI Taxonomy" id="375761"/>
    <lineage>
        <taxon>Bacteria</taxon>
        <taxon>Pseudomonadati</taxon>
        <taxon>Pseudomonadota</taxon>
        <taxon>Alphaproteobacteria</taxon>
        <taxon>Rhodobacterales</taxon>
        <taxon>Paracoccaceae</taxon>
        <taxon>Pseudooceanicola</taxon>
    </lineage>
</organism>
<reference evidence="2" key="2">
    <citation type="submission" date="2020-09" db="EMBL/GenBank/DDBJ databases">
        <authorList>
            <person name="Sun Q."/>
            <person name="Zhou Y."/>
        </authorList>
    </citation>
    <scope>NUCLEOTIDE SEQUENCE</scope>
    <source>
        <strain evidence="2">CGMCC 1.6293</strain>
    </source>
</reference>
<dbReference type="Proteomes" id="UP000649829">
    <property type="component" value="Unassembled WGS sequence"/>
</dbReference>
<gene>
    <name evidence="2" type="ORF">GCM10011534_04170</name>
</gene>
<protein>
    <submittedName>
        <fullName evidence="2">Uncharacterized protein</fullName>
    </submittedName>
</protein>
<feature type="region of interest" description="Disordered" evidence="1">
    <location>
        <begin position="55"/>
        <end position="74"/>
    </location>
</feature>
<feature type="region of interest" description="Disordered" evidence="1">
    <location>
        <begin position="1"/>
        <end position="26"/>
    </location>
</feature>
<dbReference type="AlphaFoldDB" id="A0A917WAU8"/>
<evidence type="ECO:0000313" key="2">
    <source>
        <dbReference type="EMBL" id="GGL85415.1"/>
    </source>
</evidence>
<proteinExistence type="predicted"/>
<reference evidence="2" key="1">
    <citation type="journal article" date="2014" name="Int. J. Syst. Evol. Microbiol.">
        <title>Complete genome sequence of Corynebacterium casei LMG S-19264T (=DSM 44701T), isolated from a smear-ripened cheese.</title>
        <authorList>
            <consortium name="US DOE Joint Genome Institute (JGI-PGF)"/>
            <person name="Walter F."/>
            <person name="Albersmeier A."/>
            <person name="Kalinowski J."/>
            <person name="Ruckert C."/>
        </authorList>
    </citation>
    <scope>NUCLEOTIDE SEQUENCE</scope>
    <source>
        <strain evidence="2">CGMCC 1.6293</strain>
    </source>
</reference>
<keyword evidence="3" id="KW-1185">Reference proteome</keyword>
<evidence type="ECO:0000313" key="3">
    <source>
        <dbReference type="Proteomes" id="UP000649829"/>
    </source>
</evidence>
<comment type="caution">
    <text evidence="2">The sequence shown here is derived from an EMBL/GenBank/DDBJ whole genome shotgun (WGS) entry which is preliminary data.</text>
</comment>
<name>A0A917WAU8_9RHOB</name>